<dbReference type="InterPro" id="IPR004358">
    <property type="entry name" value="Sig_transdc_His_kin-like_C"/>
</dbReference>
<dbReference type="SMART" id="SM00387">
    <property type="entry name" value="HATPase_c"/>
    <property type="match status" value="1"/>
</dbReference>
<keyword evidence="6" id="KW-0418">Kinase</keyword>
<evidence type="ECO:0000259" key="11">
    <source>
        <dbReference type="PROSITE" id="PS50885"/>
    </source>
</evidence>
<dbReference type="RefSeq" id="WP_261758892.1">
    <property type="nucleotide sequence ID" value="NZ_CP104562.2"/>
</dbReference>
<organism evidence="13 14">
    <name type="scientific">Roseateles amylovorans</name>
    <dbReference type="NCBI Taxonomy" id="2978473"/>
    <lineage>
        <taxon>Bacteria</taxon>
        <taxon>Pseudomonadati</taxon>
        <taxon>Pseudomonadota</taxon>
        <taxon>Betaproteobacteria</taxon>
        <taxon>Burkholderiales</taxon>
        <taxon>Sphaerotilaceae</taxon>
        <taxon>Roseateles</taxon>
    </lineage>
</organism>
<proteinExistence type="predicted"/>
<dbReference type="SMART" id="SM00086">
    <property type="entry name" value="PAC"/>
    <property type="match status" value="1"/>
</dbReference>
<evidence type="ECO:0000259" key="10">
    <source>
        <dbReference type="PROSITE" id="PS50113"/>
    </source>
</evidence>
<dbReference type="Pfam" id="PF01627">
    <property type="entry name" value="Hpt"/>
    <property type="match status" value="1"/>
</dbReference>
<feature type="domain" description="HAMP" evidence="11">
    <location>
        <begin position="207"/>
        <end position="260"/>
    </location>
</feature>
<comment type="catalytic activity">
    <reaction evidence="1">
        <text>ATP + protein L-histidine = ADP + protein N-phospho-L-histidine.</text>
        <dbReference type="EC" id="2.7.13.3"/>
    </reaction>
</comment>
<reference evidence="13" key="1">
    <citation type="submission" date="2022-10" db="EMBL/GenBank/DDBJ databases">
        <title>Characterization and whole genome sequencing of a new Roseateles species, isolated from fresh water.</title>
        <authorList>
            <person name="Guliayeva D.Y."/>
            <person name="Akhremchuk A.E."/>
            <person name="Sikolenko M.A."/>
            <person name="Valentovich L.N."/>
            <person name="Sidarenka A.V."/>
        </authorList>
    </citation>
    <scope>NUCLEOTIDE SEQUENCE</scope>
    <source>
        <strain evidence="13">BIM B-1768</strain>
    </source>
</reference>
<evidence type="ECO:0000256" key="4">
    <source>
        <dbReference type="ARBA" id="ARBA00022553"/>
    </source>
</evidence>
<evidence type="ECO:0000256" key="1">
    <source>
        <dbReference type="ARBA" id="ARBA00000085"/>
    </source>
</evidence>
<dbReference type="InterPro" id="IPR036890">
    <property type="entry name" value="HATPase_C_sf"/>
</dbReference>
<feature type="domain" description="PAC" evidence="10">
    <location>
        <begin position="351"/>
        <end position="403"/>
    </location>
</feature>
<feature type="domain" description="HPt" evidence="12">
    <location>
        <begin position="421"/>
        <end position="517"/>
    </location>
</feature>
<name>A0ABY6B1L3_9BURK</name>
<dbReference type="Pfam" id="PF02518">
    <property type="entry name" value="HATPase_c"/>
    <property type="match status" value="1"/>
</dbReference>
<dbReference type="InterPro" id="IPR000700">
    <property type="entry name" value="PAS-assoc_C"/>
</dbReference>
<evidence type="ECO:0000313" key="14">
    <source>
        <dbReference type="Proteomes" id="UP001064933"/>
    </source>
</evidence>
<dbReference type="PANTHER" id="PTHR43395:SF10">
    <property type="entry name" value="CHEMOTAXIS PROTEIN CHEA"/>
    <property type="match status" value="1"/>
</dbReference>
<evidence type="ECO:0000256" key="2">
    <source>
        <dbReference type="ARBA" id="ARBA00004370"/>
    </source>
</evidence>
<keyword evidence="14" id="KW-1185">Reference proteome</keyword>
<dbReference type="InterPro" id="IPR001610">
    <property type="entry name" value="PAC"/>
</dbReference>
<keyword evidence="5" id="KW-0808">Transferase</keyword>
<keyword evidence="9" id="KW-0812">Transmembrane</keyword>
<dbReference type="PRINTS" id="PR00344">
    <property type="entry name" value="BCTRLSENSOR"/>
</dbReference>
<dbReference type="InterPro" id="IPR024478">
    <property type="entry name" value="HlyB_4HB_MCP"/>
</dbReference>
<dbReference type="CDD" id="cd06225">
    <property type="entry name" value="HAMP"/>
    <property type="match status" value="1"/>
</dbReference>
<dbReference type="SUPFAM" id="SSF47226">
    <property type="entry name" value="Histidine-containing phosphotransfer domain, HPT domain"/>
    <property type="match status" value="1"/>
</dbReference>
<dbReference type="PANTHER" id="PTHR43395">
    <property type="entry name" value="SENSOR HISTIDINE KINASE CHEA"/>
    <property type="match status" value="1"/>
</dbReference>
<evidence type="ECO:0000256" key="8">
    <source>
        <dbReference type="PROSITE-ProRule" id="PRU00110"/>
    </source>
</evidence>
<dbReference type="Gene3D" id="1.20.120.160">
    <property type="entry name" value="HPT domain"/>
    <property type="match status" value="1"/>
</dbReference>
<dbReference type="PROSITE" id="PS50885">
    <property type="entry name" value="HAMP"/>
    <property type="match status" value="1"/>
</dbReference>
<dbReference type="EMBL" id="CP104562">
    <property type="protein sequence ID" value="UXH79072.1"/>
    <property type="molecule type" value="Genomic_DNA"/>
</dbReference>
<sequence length="791" mass="86318">MNIRARILLLVAASFLALLTVGALAMYQARKSEREVRFVTETVVPSAIKSVALLTKLKEVHIAALGMVSAPDEATIRQAYEETAHRRDALSKAVDELDAQSDSKAQRGLVELVRESQKNYFQSLDDTAKLALAGQRDVAQANMAATVDQYLREQGEALGTLDIEKNRSKDEAIRKLNERLSATLVMLAMVTLAALAFLGVIGFVLYRRIVAPIGDMQASMTRIATTQDFSHRVQVERDDEIGKSLQAFNLMIEKIEESAAQVRRKTADIHAMLDNIPQGILAIESGGRIHPEVSQHLAIVLERTDVAGQLAMEVLFADTDLGADALSQVDAAIAACIGEDAMNFEFNAHLLPAEIEKTMADGRVKILDLNWSPMMNEQDQVDRLLVCVRDVTDLRALARAAQSQRRELGMIGEILGVHQEKFQAFCADATTLLDESCDVVEHAEGAPPSERVDAINVLFRNVHTVKGNARTHGLLQLADAGHEVEEHFDRLRAGLEDWDASSLNVRLAGLRQVLHEYRHLSETKLGRHGPGRRGDVEKFALIPREQVRSWQRLLESMGDTAAGANLAQSPAWQRLRASMARVGTETLGEQLAPVLDSLPQLAAQLGKEAPEVQVDDHGMRLHAQIGGTLRNVFVHLCRNAIDHGIEPALARIAAGKRAAGQIVISAQQVEGRLRIEIVDDGRGLALDRIRERALALGLIDVSAEMPSVALAELVFSPGFSTADQVTEVSGRGVGMDAVRAFLNAEGGDIALVLARDAIPVNGYVPFRTVITLPERFVVPADIGMTEEPIHA</sequence>
<dbReference type="Gene3D" id="3.30.565.10">
    <property type="entry name" value="Histidine kinase-like ATPase, C-terminal domain"/>
    <property type="match status" value="1"/>
</dbReference>
<evidence type="ECO:0000313" key="13">
    <source>
        <dbReference type="EMBL" id="UXH79072.1"/>
    </source>
</evidence>
<keyword evidence="7" id="KW-0902">Two-component regulatory system</keyword>
<dbReference type="InterPro" id="IPR036641">
    <property type="entry name" value="HPT_dom_sf"/>
</dbReference>
<dbReference type="Gene3D" id="6.10.340.10">
    <property type="match status" value="1"/>
</dbReference>
<keyword evidence="4 8" id="KW-0597">Phosphoprotein</keyword>
<dbReference type="SMART" id="SM00073">
    <property type="entry name" value="HPT"/>
    <property type="match status" value="1"/>
</dbReference>
<dbReference type="InterPro" id="IPR003594">
    <property type="entry name" value="HATPase_dom"/>
</dbReference>
<keyword evidence="13" id="KW-0067">ATP-binding</keyword>
<evidence type="ECO:0000256" key="6">
    <source>
        <dbReference type="ARBA" id="ARBA00022777"/>
    </source>
</evidence>
<protein>
    <recommendedName>
        <fullName evidence="3">histidine kinase</fullName>
        <ecNumber evidence="3">2.7.13.3</ecNumber>
    </recommendedName>
</protein>
<accession>A0ABY6B1L3</accession>
<evidence type="ECO:0000256" key="5">
    <source>
        <dbReference type="ARBA" id="ARBA00022679"/>
    </source>
</evidence>
<dbReference type="SUPFAM" id="SSF55874">
    <property type="entry name" value="ATPase domain of HSP90 chaperone/DNA topoisomerase II/histidine kinase"/>
    <property type="match status" value="1"/>
</dbReference>
<feature type="modified residue" description="Phosphohistidine" evidence="8">
    <location>
        <position position="463"/>
    </location>
</feature>
<dbReference type="Pfam" id="PF12729">
    <property type="entry name" value="4HB_MCP_1"/>
    <property type="match status" value="1"/>
</dbReference>
<dbReference type="CDD" id="cd00088">
    <property type="entry name" value="HPT"/>
    <property type="match status" value="1"/>
</dbReference>
<keyword evidence="13" id="KW-0547">Nucleotide-binding</keyword>
<evidence type="ECO:0000256" key="3">
    <source>
        <dbReference type="ARBA" id="ARBA00012438"/>
    </source>
</evidence>
<dbReference type="GO" id="GO:0005524">
    <property type="term" value="F:ATP binding"/>
    <property type="evidence" value="ECO:0007669"/>
    <property type="project" value="UniProtKB-KW"/>
</dbReference>
<evidence type="ECO:0000256" key="7">
    <source>
        <dbReference type="ARBA" id="ARBA00023012"/>
    </source>
</evidence>
<comment type="subcellular location">
    <subcellularLocation>
        <location evidence="2">Membrane</location>
    </subcellularLocation>
</comment>
<dbReference type="InterPro" id="IPR008207">
    <property type="entry name" value="Sig_transdc_His_kin_Hpt_dom"/>
</dbReference>
<dbReference type="SUPFAM" id="SSF158472">
    <property type="entry name" value="HAMP domain-like"/>
    <property type="match status" value="1"/>
</dbReference>
<keyword evidence="9" id="KW-0472">Membrane</keyword>
<dbReference type="SMART" id="SM00304">
    <property type="entry name" value="HAMP"/>
    <property type="match status" value="1"/>
</dbReference>
<evidence type="ECO:0000259" key="12">
    <source>
        <dbReference type="PROSITE" id="PS50894"/>
    </source>
</evidence>
<dbReference type="InterPro" id="IPR003660">
    <property type="entry name" value="HAMP_dom"/>
</dbReference>
<dbReference type="Proteomes" id="UP001064933">
    <property type="component" value="Chromosome"/>
</dbReference>
<gene>
    <name evidence="13" type="ORF">N4261_03810</name>
</gene>
<evidence type="ECO:0000256" key="9">
    <source>
        <dbReference type="SAM" id="Phobius"/>
    </source>
</evidence>
<dbReference type="PROSITE" id="PS50113">
    <property type="entry name" value="PAC"/>
    <property type="match status" value="1"/>
</dbReference>
<feature type="transmembrane region" description="Helical" evidence="9">
    <location>
        <begin position="184"/>
        <end position="206"/>
    </location>
</feature>
<keyword evidence="9" id="KW-1133">Transmembrane helix</keyword>
<dbReference type="Pfam" id="PF00672">
    <property type="entry name" value="HAMP"/>
    <property type="match status" value="1"/>
</dbReference>
<dbReference type="Gene3D" id="3.30.450.20">
    <property type="entry name" value="PAS domain"/>
    <property type="match status" value="1"/>
</dbReference>
<dbReference type="PROSITE" id="PS50894">
    <property type="entry name" value="HPT"/>
    <property type="match status" value="1"/>
</dbReference>
<dbReference type="InterPro" id="IPR051315">
    <property type="entry name" value="Bact_Chemotaxis_CheA"/>
</dbReference>
<dbReference type="EC" id="2.7.13.3" evidence="3"/>